<dbReference type="OrthoDB" id="10551443at2759"/>
<reference evidence="2" key="1">
    <citation type="journal article" date="2015" name="PLoS Genet.">
        <title>Genome Sequence and Transcriptome Analyses of Chrysochromulina tobin: Metabolic Tools for Enhanced Algal Fitness in the Prominent Order Prymnesiales (Haptophyceae).</title>
        <authorList>
            <person name="Hovde B.T."/>
            <person name="Deodato C.R."/>
            <person name="Hunsperger H.M."/>
            <person name="Ryken S.A."/>
            <person name="Yost W."/>
            <person name="Jha R.K."/>
            <person name="Patterson J."/>
            <person name="Monnat R.J. Jr."/>
            <person name="Barlow S.B."/>
            <person name="Starkenburg S.R."/>
            <person name="Cattolico R.A."/>
        </authorList>
    </citation>
    <scope>NUCLEOTIDE SEQUENCE</scope>
    <source>
        <strain evidence="2">CCMP291</strain>
    </source>
</reference>
<proteinExistence type="predicted"/>
<dbReference type="AlphaFoldDB" id="A0A0M0JVZ5"/>
<evidence type="ECO:0000313" key="2">
    <source>
        <dbReference type="Proteomes" id="UP000037460"/>
    </source>
</evidence>
<keyword evidence="2" id="KW-1185">Reference proteome</keyword>
<dbReference type="EMBL" id="JWZX01002170">
    <property type="protein sequence ID" value="KOO30739.1"/>
    <property type="molecule type" value="Genomic_DNA"/>
</dbReference>
<comment type="caution">
    <text evidence="1">The sequence shown here is derived from an EMBL/GenBank/DDBJ whole genome shotgun (WGS) entry which is preliminary data.</text>
</comment>
<name>A0A0M0JVZ5_9EUKA</name>
<organism evidence="1 2">
    <name type="scientific">Chrysochromulina tobinii</name>
    <dbReference type="NCBI Taxonomy" id="1460289"/>
    <lineage>
        <taxon>Eukaryota</taxon>
        <taxon>Haptista</taxon>
        <taxon>Haptophyta</taxon>
        <taxon>Prymnesiophyceae</taxon>
        <taxon>Prymnesiales</taxon>
        <taxon>Chrysochromulinaceae</taxon>
        <taxon>Chrysochromulina</taxon>
    </lineage>
</organism>
<accession>A0A0M0JVZ5</accession>
<dbReference type="Gene3D" id="3.40.1350.100">
    <property type="match status" value="2"/>
</dbReference>
<evidence type="ECO:0000313" key="1">
    <source>
        <dbReference type="EMBL" id="KOO30739.1"/>
    </source>
</evidence>
<gene>
    <name evidence="1" type="ORF">Ctob_003067</name>
</gene>
<dbReference type="Proteomes" id="UP000037460">
    <property type="component" value="Unassembled WGS sequence"/>
</dbReference>
<sequence>MQKLNSVPTFCILNGDSNIVGMQDPEGEGEVCCWFTDADDAMGMLASARESNPDVPLLHLGVTPLGLAFALAMGWAESHFVGNLRLQGQSSTVEATKEAVAQQVVAQGLELGTWTLPVFCCDELSSSTVTPVFLNRHDLVQAWVASGRPRETVPDNLSIMDLRVLVHQMQTDAFAWSTIHFVGSPKSVALVHKAKAEAALVKRILAGEVCLAGVPDADAPPPLTDDEPPPLE</sequence>
<protein>
    <submittedName>
        <fullName evidence="1">Uncharacterized protein</fullName>
    </submittedName>
</protein>